<dbReference type="AlphaFoldDB" id="A0A2G8RAJ0"/>
<evidence type="ECO:0000313" key="2">
    <source>
        <dbReference type="Proteomes" id="UP000231259"/>
    </source>
</evidence>
<dbReference type="Gene3D" id="2.60.120.620">
    <property type="entry name" value="q2cbj1_9rhob like domain"/>
    <property type="match status" value="1"/>
</dbReference>
<dbReference type="SUPFAM" id="SSF51197">
    <property type="entry name" value="Clavaminate synthase-like"/>
    <property type="match status" value="1"/>
</dbReference>
<name>A0A2G8RAJ0_9RHOB</name>
<comment type="caution">
    <text evidence="1">The sequence shown here is derived from an EMBL/GenBank/DDBJ whole genome shotgun (WGS) entry which is preliminary data.</text>
</comment>
<organism evidence="1 2">
    <name type="scientific">Puniceibacterium antarcticum</name>
    <dbReference type="NCBI Taxonomy" id="1206336"/>
    <lineage>
        <taxon>Bacteria</taxon>
        <taxon>Pseudomonadati</taxon>
        <taxon>Pseudomonadota</taxon>
        <taxon>Alphaproteobacteria</taxon>
        <taxon>Rhodobacterales</taxon>
        <taxon>Paracoccaceae</taxon>
        <taxon>Puniceibacterium</taxon>
    </lineage>
</organism>
<keyword evidence="2" id="KW-1185">Reference proteome</keyword>
<reference evidence="1 2" key="1">
    <citation type="submission" date="2013-09" db="EMBL/GenBank/DDBJ databases">
        <title>Genome sequencing of Phaeobacter antarcticus sp. nov. SM1211.</title>
        <authorList>
            <person name="Zhang X.-Y."/>
            <person name="Liu C."/>
            <person name="Chen X.-L."/>
            <person name="Xie B.-B."/>
            <person name="Qin Q.-L."/>
            <person name="Rong J.-C."/>
            <person name="Zhang Y.-Z."/>
        </authorList>
    </citation>
    <scope>NUCLEOTIDE SEQUENCE [LARGE SCALE GENOMIC DNA]</scope>
    <source>
        <strain evidence="1 2">SM1211</strain>
    </source>
</reference>
<dbReference type="RefSeq" id="WP_099912220.1">
    <property type="nucleotide sequence ID" value="NZ_AWWI01000121.1"/>
</dbReference>
<dbReference type="OrthoDB" id="7345863at2"/>
<gene>
    <name evidence="1" type="ORF">P775_18525</name>
</gene>
<proteinExistence type="predicted"/>
<dbReference type="Proteomes" id="UP000231259">
    <property type="component" value="Unassembled WGS sequence"/>
</dbReference>
<protein>
    <recommendedName>
        <fullName evidence="3">TauD/TfdA-like domain-containing protein</fullName>
    </recommendedName>
</protein>
<sequence length="256" mass="28037">MTDRAGKGWSHFAAHPDMLRWAERAHRIGCAVAQDPAMQAQLQCEGTWFVGVDALPSDMDGSLDGVPLAGPVIDALGPLPPLHPAQLSITYPGYPRPRATESDAAFRYRRNRDAAHVDGITAEGADKRRRITEPHAFILGLPLTRCDRDASPLVAWEGSHEVMRRALRAALAGHDPQEWSQLDVTEAYQAARREVFDTCARVPLYAEPGEALLLHRLILHGVAPWAEGACAPPEGRMIAYFRPVMAQGVAAWLMAD</sequence>
<evidence type="ECO:0000313" key="1">
    <source>
        <dbReference type="EMBL" id="PIL18570.1"/>
    </source>
</evidence>
<accession>A0A2G8RAJ0</accession>
<evidence type="ECO:0008006" key="3">
    <source>
        <dbReference type="Google" id="ProtNLM"/>
    </source>
</evidence>
<dbReference type="EMBL" id="AWWI01000121">
    <property type="protein sequence ID" value="PIL18570.1"/>
    <property type="molecule type" value="Genomic_DNA"/>
</dbReference>